<dbReference type="EnsemblPlants" id="ORUFI10G16890.1">
    <property type="protein sequence ID" value="ORUFI10G16890.1"/>
    <property type="gene ID" value="ORUFI10G16890"/>
</dbReference>
<accession>A0A0E0R1F2</accession>
<dbReference type="HOGENOM" id="CLU_2610251_0_0_1"/>
<dbReference type="AlphaFoldDB" id="A0A0E0R1F2"/>
<dbReference type="Proteomes" id="UP000008022">
    <property type="component" value="Unassembled WGS sequence"/>
</dbReference>
<organism evidence="1 2">
    <name type="scientific">Oryza rufipogon</name>
    <name type="common">Brownbeard rice</name>
    <name type="synonym">Asian wild rice</name>
    <dbReference type="NCBI Taxonomy" id="4529"/>
    <lineage>
        <taxon>Eukaryota</taxon>
        <taxon>Viridiplantae</taxon>
        <taxon>Streptophyta</taxon>
        <taxon>Embryophyta</taxon>
        <taxon>Tracheophyta</taxon>
        <taxon>Spermatophyta</taxon>
        <taxon>Magnoliopsida</taxon>
        <taxon>Liliopsida</taxon>
        <taxon>Poales</taxon>
        <taxon>Poaceae</taxon>
        <taxon>BOP clade</taxon>
        <taxon>Oryzoideae</taxon>
        <taxon>Oryzeae</taxon>
        <taxon>Oryzinae</taxon>
        <taxon>Oryza</taxon>
    </lineage>
</organism>
<sequence>MRSLSSICRRHIEAVEPPSLIKAVAHRGCCRRCASSLPRRRRRASSLPLLSRIEAVAPLPSCIEPALLGGNQFEFAALI</sequence>
<evidence type="ECO:0000313" key="1">
    <source>
        <dbReference type="EnsemblPlants" id="ORUFI10G16890.1"/>
    </source>
</evidence>
<evidence type="ECO:0000313" key="2">
    <source>
        <dbReference type="Proteomes" id="UP000008022"/>
    </source>
</evidence>
<keyword evidence="2" id="KW-1185">Reference proteome</keyword>
<reference evidence="2" key="1">
    <citation type="submission" date="2013-06" db="EMBL/GenBank/DDBJ databases">
        <authorList>
            <person name="Zhao Q."/>
        </authorList>
    </citation>
    <scope>NUCLEOTIDE SEQUENCE</scope>
    <source>
        <strain evidence="2">cv. W1943</strain>
    </source>
</reference>
<reference evidence="1" key="2">
    <citation type="submission" date="2015-06" db="UniProtKB">
        <authorList>
            <consortium name="EnsemblPlants"/>
        </authorList>
    </citation>
    <scope>IDENTIFICATION</scope>
</reference>
<dbReference type="Gramene" id="ORUFI10G16890.1">
    <property type="protein sequence ID" value="ORUFI10G16890.1"/>
    <property type="gene ID" value="ORUFI10G16890"/>
</dbReference>
<proteinExistence type="predicted"/>
<name>A0A0E0R1F2_ORYRU</name>
<protein>
    <submittedName>
        <fullName evidence="1">Uncharacterized protein</fullName>
    </submittedName>
</protein>